<dbReference type="InterPro" id="IPR015943">
    <property type="entry name" value="WD40/YVTN_repeat-like_dom_sf"/>
</dbReference>
<protein>
    <submittedName>
        <fullName evidence="1">Translocation protein TolB</fullName>
    </submittedName>
</protein>
<sequence>MGLHGAALFAAGGLLRFQQAIAAGVDTAAFYSLSNLGPLLEPDANGLKLPEGFKSRVIARSGEAPAGLPGYTWHSAPDGGATFPADDGGWVYVSNSEMRSFSGGVGAIRFDAGGEVVDAYQILKNTSINCAGGPTPWGTWLSCEEFTNGQVYECDPMGKNPSAVRAALGTFRHEAVAVDSENRCLYLTEDLPDGAFYKFTPENPLPDLSSGQLEIASVVERNGKSYIDWITVPDPLARVEATRLQVPSYTVFRGGEGIAMYEGRAYFTTKHDNRVWVYHTSTQELEVLYDVETSDNPILRGVDNVVITPTGDVLIAEDGDDMQIVVLTDEGSVAPLLQVSGHDQSEITGPAFDPSYQRLYFSSQRGSLGKSSGGITFEVSRSDLV</sequence>
<dbReference type="Proteomes" id="UP000218767">
    <property type="component" value="Unassembled WGS sequence"/>
</dbReference>
<name>A0A2A4XB84_9GAMM</name>
<comment type="caution">
    <text evidence="1">The sequence shown here is derived from an EMBL/GenBank/DDBJ whole genome shotgun (WGS) entry which is preliminary data.</text>
</comment>
<reference evidence="2" key="1">
    <citation type="submission" date="2017-08" db="EMBL/GenBank/DDBJ databases">
        <title>A dynamic microbial community with high functional redundancy inhabits the cold, oxic subseafloor aquifer.</title>
        <authorList>
            <person name="Tully B.J."/>
            <person name="Wheat C.G."/>
            <person name="Glazer B.T."/>
            <person name="Huber J.A."/>
        </authorList>
    </citation>
    <scope>NUCLEOTIDE SEQUENCE [LARGE SCALE GENOMIC DNA]</scope>
</reference>
<accession>A0A2A4XB84</accession>
<gene>
    <name evidence="1" type="ORF">COB20_04210</name>
</gene>
<proteinExistence type="predicted"/>
<organism evidence="1 2">
    <name type="scientific">SAR86 cluster bacterium</name>
    <dbReference type="NCBI Taxonomy" id="2030880"/>
    <lineage>
        <taxon>Bacteria</taxon>
        <taxon>Pseudomonadati</taxon>
        <taxon>Pseudomonadota</taxon>
        <taxon>Gammaproteobacteria</taxon>
        <taxon>SAR86 cluster</taxon>
    </lineage>
</organism>
<evidence type="ECO:0000313" key="1">
    <source>
        <dbReference type="EMBL" id="PCI79794.1"/>
    </source>
</evidence>
<evidence type="ECO:0000313" key="2">
    <source>
        <dbReference type="Proteomes" id="UP000218767"/>
    </source>
</evidence>
<dbReference type="PANTHER" id="PTHR35399:SF2">
    <property type="entry name" value="DUF839 DOMAIN-CONTAINING PROTEIN"/>
    <property type="match status" value="1"/>
</dbReference>
<dbReference type="Pfam" id="PF05787">
    <property type="entry name" value="PhoX"/>
    <property type="match status" value="2"/>
</dbReference>
<dbReference type="Gene3D" id="2.130.10.10">
    <property type="entry name" value="YVTN repeat-like/Quinoprotein amine dehydrogenase"/>
    <property type="match status" value="1"/>
</dbReference>
<dbReference type="PANTHER" id="PTHR35399">
    <property type="entry name" value="SLR8030 PROTEIN"/>
    <property type="match status" value="1"/>
</dbReference>
<dbReference type="SUPFAM" id="SSF63825">
    <property type="entry name" value="YWTD domain"/>
    <property type="match status" value="1"/>
</dbReference>
<dbReference type="AlphaFoldDB" id="A0A2A4XB84"/>
<dbReference type="EMBL" id="NVUL01000014">
    <property type="protein sequence ID" value="PCI79794.1"/>
    <property type="molecule type" value="Genomic_DNA"/>
</dbReference>
<dbReference type="InterPro" id="IPR008557">
    <property type="entry name" value="PhoX"/>
</dbReference>